<evidence type="ECO:0000313" key="3">
    <source>
        <dbReference type="EMBL" id="KAF6025524.1"/>
    </source>
</evidence>
<dbReference type="InterPro" id="IPR029148">
    <property type="entry name" value="FACT-SPT16_Nlobe"/>
</dbReference>
<keyword evidence="1" id="KW-0539">Nucleus</keyword>
<keyword evidence="1" id="KW-0235">DNA replication</keyword>
<gene>
    <name evidence="3" type="ORF">EB796_016167</name>
</gene>
<keyword evidence="1" id="KW-0234">DNA repair</keyword>
<dbReference type="Pfam" id="PF14826">
    <property type="entry name" value="FACT-Spt16_Nlob"/>
    <property type="match status" value="1"/>
</dbReference>
<comment type="function">
    <text evidence="1">Component of the FACT complex, a general chromatin factor that acts to reorganize nucleosomes. The FACT complex is involved in multiple processes that require DNA as a template such as mRNA elongation, DNA replication and DNA repair. During transcription elongation the FACT complex acts as a histone chaperone that both destabilizes and restores nucleosomal structure. It facilitates the passage of RNA polymerase II and transcription by promoting the dissociation of one histone H2A-H2B dimer from the nucleosome, then subsequently promotes the reestablishment of the nucleosome following the passage of RNA polymerase II.</text>
</comment>
<dbReference type="InterPro" id="IPR040258">
    <property type="entry name" value="Spt16"/>
</dbReference>
<dbReference type="PANTHER" id="PTHR13980:SF15">
    <property type="entry name" value="FACT COMPLEX SUBUNIT SPT16"/>
    <property type="match status" value="1"/>
</dbReference>
<accession>A0A7J7JIR7</accession>
<evidence type="ECO:0000313" key="4">
    <source>
        <dbReference type="Proteomes" id="UP000593567"/>
    </source>
</evidence>
<dbReference type="SMART" id="SM01285">
    <property type="entry name" value="FACT-Spt16_Nlob"/>
    <property type="match status" value="1"/>
</dbReference>
<dbReference type="PANTHER" id="PTHR13980">
    <property type="entry name" value="CDC68 RELATED"/>
    <property type="match status" value="1"/>
</dbReference>
<comment type="similarity">
    <text evidence="1">Belongs to the peptidase M24 family. SPT16 subfamily.</text>
</comment>
<dbReference type="GO" id="GO:0031491">
    <property type="term" value="F:nucleosome binding"/>
    <property type="evidence" value="ECO:0007669"/>
    <property type="project" value="TreeGrafter"/>
</dbReference>
<comment type="subcellular location">
    <subcellularLocation>
        <location evidence="1">Nucleus</location>
    </subcellularLocation>
    <subcellularLocation>
        <location evidence="1">Chromosome</location>
    </subcellularLocation>
</comment>
<protein>
    <recommendedName>
        <fullName evidence="1">FACT complex subunit</fullName>
    </recommendedName>
</protein>
<dbReference type="GO" id="GO:0035101">
    <property type="term" value="C:FACT complex"/>
    <property type="evidence" value="ECO:0007669"/>
    <property type="project" value="UniProtKB-UniRule"/>
</dbReference>
<dbReference type="GO" id="GO:0006368">
    <property type="term" value="P:transcription elongation by RNA polymerase II"/>
    <property type="evidence" value="ECO:0007669"/>
    <property type="project" value="TreeGrafter"/>
</dbReference>
<dbReference type="InterPro" id="IPR029149">
    <property type="entry name" value="Creatin/AminoP/Spt16_N"/>
</dbReference>
<feature type="domain" description="FACT complex subunit SPT16 N-terminal lobe" evidence="2">
    <location>
        <begin position="6"/>
        <end position="156"/>
    </location>
</feature>
<dbReference type="Gene3D" id="3.40.350.10">
    <property type="entry name" value="Creatinase/prolidase N-terminal domain"/>
    <property type="match status" value="1"/>
</dbReference>
<keyword evidence="4" id="KW-1185">Reference proteome</keyword>
<dbReference type="Proteomes" id="UP000593567">
    <property type="component" value="Unassembled WGS sequence"/>
</dbReference>
<evidence type="ECO:0000259" key="2">
    <source>
        <dbReference type="SMART" id="SM01285"/>
    </source>
</evidence>
<dbReference type="OrthoDB" id="10251642at2759"/>
<organism evidence="3 4">
    <name type="scientific">Bugula neritina</name>
    <name type="common">Brown bryozoan</name>
    <name type="synonym">Sertularia neritina</name>
    <dbReference type="NCBI Taxonomy" id="10212"/>
    <lineage>
        <taxon>Eukaryota</taxon>
        <taxon>Metazoa</taxon>
        <taxon>Spiralia</taxon>
        <taxon>Lophotrochozoa</taxon>
        <taxon>Bryozoa</taxon>
        <taxon>Gymnolaemata</taxon>
        <taxon>Cheilostomatida</taxon>
        <taxon>Flustrina</taxon>
        <taxon>Buguloidea</taxon>
        <taxon>Bugulidae</taxon>
        <taxon>Bugula</taxon>
    </lineage>
</organism>
<comment type="caution">
    <text evidence="3">The sequence shown here is derived from an EMBL/GenBank/DDBJ whole genome shotgun (WGS) entry which is preliminary data.</text>
</comment>
<dbReference type="AlphaFoldDB" id="A0A7J7JIR7"/>
<evidence type="ECO:0000256" key="1">
    <source>
        <dbReference type="RuleBase" id="RU367052"/>
    </source>
</evidence>
<comment type="subunit">
    <text evidence="1">Component of the FACT complex.</text>
</comment>
<keyword evidence="1" id="KW-0805">Transcription regulation</keyword>
<name>A0A7J7JIR7_BUGNE</name>
<proteinExistence type="inferred from homology"/>
<dbReference type="GO" id="GO:0006281">
    <property type="term" value="P:DNA repair"/>
    <property type="evidence" value="ECO:0007669"/>
    <property type="project" value="UniProtKB-UniRule"/>
</dbReference>
<keyword evidence="1" id="KW-0227">DNA damage</keyword>
<keyword evidence="1" id="KW-0804">Transcription</keyword>
<reference evidence="3" key="1">
    <citation type="submission" date="2020-06" db="EMBL/GenBank/DDBJ databases">
        <title>Draft genome of Bugula neritina, a colonial animal packing powerful symbionts and potential medicines.</title>
        <authorList>
            <person name="Rayko M."/>
        </authorList>
    </citation>
    <scope>NUCLEOTIDE SEQUENCE [LARGE SCALE GENOMIC DNA]</scope>
    <source>
        <strain evidence="3">Kwan_BN1</strain>
    </source>
</reference>
<dbReference type="GO" id="GO:0006260">
    <property type="term" value="P:DNA replication"/>
    <property type="evidence" value="ECO:0007669"/>
    <property type="project" value="UniProtKB-KW"/>
</dbReference>
<sequence>MGDLKLDKDTFLKRLGILNSTWKKSDLFGVDAVAMAVGKDENVVYSKSTALQTWLFGYELPDTLMVLTEETAYFLSSKKKIEFLQPVEGSHSGITVKLLIRDKKDDDKTNFSKLVEAIKKSRSGSSLGEVSKDKFEGISVRRGERLCRLTHLSGKI</sequence>
<dbReference type="EMBL" id="VXIV02002449">
    <property type="protein sequence ID" value="KAF6025524.1"/>
    <property type="molecule type" value="Genomic_DNA"/>
</dbReference>
<keyword evidence="1" id="KW-0158">Chromosome</keyword>